<sequence length="694" mass="79079">MSLKMQTSSSVFKNDSSSDGEDMNESDGFPPPDMCATIQLNSYIHNEPTELESAQPVPELKVIRMSLNNVDITNQNINNVNDDDEDDIVSNTEVKIQELVLDTEHEDAHKNHHNHDHHFDEENLDDDNMLDSIPEFDDVNSKSAINSPSLVSLSSINTPESNFVAPPLDESIGEDCSSYTQNNNYNDNDSRYNYQYNNRRYDNQHYITDNNNNNDSDDKDVDYEFCNSDDNDDYRMGGALSVTKPPYAPFASKFGKMDINLSSFKTNWIPNYELNNEKAFLYHRFLNQFIPSISVNHAYPALSPGTTFVPYASGSSPGSSAVREIFFACGALTLALDNPDSYSDLASKYYSKAMTLVKDEISKAENITEDWLFVAVQTLCLLDRALGFGANRCTKHLLAASNIIKERLKSKYVTAMNSNVTSSLEITKVEKTLFDSFMFNYTISLYFCDFSDLVQLPSPFTFFDECRSYINAALIIDPSCPSWTNNPVMGSAVGCFECFAKLFWILRMMNPKISMMKLSKLQTETLLRKVKYQIDLTEKSIESFRIQLNQIKYMFGSKKIYEFWEGNLSISTVLFHAVQILYMKLSNPNLKKSDPKIQYHINELMEQYHTKIPINDHSKCLSVSALFIAGTAANDEIQKKFIVEELNRISKLLYTRSFVKLSNKLESMYKDEELNLVSTFDILLSRDGLENLSF</sequence>
<keyword evidence="2" id="KW-1185">Reference proteome</keyword>
<protein>
    <submittedName>
        <fullName evidence="1">Unnamed protein product</fullName>
    </submittedName>
</protein>
<dbReference type="Proteomes" id="UP001165101">
    <property type="component" value="Unassembled WGS sequence"/>
</dbReference>
<organism evidence="1 2">
    <name type="scientific">Candida boidinii</name>
    <name type="common">Yeast</name>
    <dbReference type="NCBI Taxonomy" id="5477"/>
    <lineage>
        <taxon>Eukaryota</taxon>
        <taxon>Fungi</taxon>
        <taxon>Dikarya</taxon>
        <taxon>Ascomycota</taxon>
        <taxon>Saccharomycotina</taxon>
        <taxon>Pichiomycetes</taxon>
        <taxon>Pichiales</taxon>
        <taxon>Pichiaceae</taxon>
        <taxon>Ogataea</taxon>
        <taxon>Ogataea/Candida clade</taxon>
    </lineage>
</organism>
<proteinExistence type="predicted"/>
<evidence type="ECO:0000313" key="1">
    <source>
        <dbReference type="EMBL" id="GME95900.1"/>
    </source>
</evidence>
<reference evidence="1" key="1">
    <citation type="submission" date="2023-04" db="EMBL/GenBank/DDBJ databases">
        <title>Candida boidinii NBRC 1967.</title>
        <authorList>
            <person name="Ichikawa N."/>
            <person name="Sato H."/>
            <person name="Tonouchi N."/>
        </authorList>
    </citation>
    <scope>NUCLEOTIDE SEQUENCE</scope>
    <source>
        <strain evidence="1">NBRC 1967</strain>
    </source>
</reference>
<gene>
    <name evidence="1" type="ORF">Cboi01_000408600</name>
</gene>
<comment type="caution">
    <text evidence="1">The sequence shown here is derived from an EMBL/GenBank/DDBJ whole genome shotgun (WGS) entry which is preliminary data.</text>
</comment>
<evidence type="ECO:0000313" key="2">
    <source>
        <dbReference type="Proteomes" id="UP001165101"/>
    </source>
</evidence>
<name>A0ACB5TVE5_CANBO</name>
<accession>A0ACB5TVE5</accession>
<dbReference type="EMBL" id="BSXV01002492">
    <property type="protein sequence ID" value="GME95900.1"/>
    <property type="molecule type" value="Genomic_DNA"/>
</dbReference>